<dbReference type="RefSeq" id="WP_359358796.1">
    <property type="nucleotide sequence ID" value="NZ_JBEYXV010000037.1"/>
</dbReference>
<protein>
    <submittedName>
        <fullName evidence="1">YlcI/YnfO family protein</fullName>
    </submittedName>
</protein>
<sequence>MVGRPATGKTPVRNIRVPDGLWEAAKAKAKAEGRTLTDVIVAALHRYVASRPTQDSEDT</sequence>
<reference evidence="1 2" key="1">
    <citation type="submission" date="2024-06" db="EMBL/GenBank/DDBJ databases">
        <title>The Natural Products Discovery Center: Release of the First 8490 Sequenced Strains for Exploring Actinobacteria Biosynthetic Diversity.</title>
        <authorList>
            <person name="Kalkreuter E."/>
            <person name="Kautsar S.A."/>
            <person name="Yang D."/>
            <person name="Bader C.D."/>
            <person name="Teijaro C.N."/>
            <person name="Fluegel L."/>
            <person name="Davis C.M."/>
            <person name="Simpson J.R."/>
            <person name="Lauterbach L."/>
            <person name="Steele A.D."/>
            <person name="Gui C."/>
            <person name="Meng S."/>
            <person name="Li G."/>
            <person name="Viehrig K."/>
            <person name="Ye F."/>
            <person name="Su P."/>
            <person name="Kiefer A.F."/>
            <person name="Nichols A."/>
            <person name="Cepeda A.J."/>
            <person name="Yan W."/>
            <person name="Fan B."/>
            <person name="Jiang Y."/>
            <person name="Adhikari A."/>
            <person name="Zheng C.-J."/>
            <person name="Schuster L."/>
            <person name="Cowan T.M."/>
            <person name="Smanski M.J."/>
            <person name="Chevrette M.G."/>
            <person name="De Carvalho L.P.S."/>
            <person name="Shen B."/>
        </authorList>
    </citation>
    <scope>NUCLEOTIDE SEQUENCE [LARGE SCALE GENOMIC DNA]</scope>
    <source>
        <strain evidence="1 2">NPDC046838</strain>
    </source>
</reference>
<organism evidence="1 2">
    <name type="scientific">Streptomyces atriruber</name>
    <dbReference type="NCBI Taxonomy" id="545121"/>
    <lineage>
        <taxon>Bacteria</taxon>
        <taxon>Bacillati</taxon>
        <taxon>Actinomycetota</taxon>
        <taxon>Actinomycetes</taxon>
        <taxon>Kitasatosporales</taxon>
        <taxon>Streptomycetaceae</taxon>
        <taxon>Streptomyces</taxon>
    </lineage>
</organism>
<keyword evidence="2" id="KW-1185">Reference proteome</keyword>
<dbReference type="SUPFAM" id="SSF47598">
    <property type="entry name" value="Ribbon-helix-helix"/>
    <property type="match status" value="1"/>
</dbReference>
<evidence type="ECO:0000313" key="2">
    <source>
        <dbReference type="Proteomes" id="UP001551176"/>
    </source>
</evidence>
<dbReference type="NCBIfam" id="NF041551">
    <property type="entry name" value="YlcI_YnfO_N"/>
    <property type="match status" value="1"/>
</dbReference>
<dbReference type="Proteomes" id="UP001551176">
    <property type="component" value="Unassembled WGS sequence"/>
</dbReference>
<accession>A0ABV3C113</accession>
<evidence type="ECO:0000313" key="1">
    <source>
        <dbReference type="EMBL" id="MEU6826964.1"/>
    </source>
</evidence>
<comment type="caution">
    <text evidence="1">The sequence shown here is derived from an EMBL/GenBank/DDBJ whole genome shotgun (WGS) entry which is preliminary data.</text>
</comment>
<dbReference type="EMBL" id="JBEYXV010000037">
    <property type="protein sequence ID" value="MEU6826964.1"/>
    <property type="molecule type" value="Genomic_DNA"/>
</dbReference>
<proteinExistence type="predicted"/>
<dbReference type="InterPro" id="IPR013321">
    <property type="entry name" value="Arc_rbn_hlx_hlx"/>
</dbReference>
<name>A0ABV3C113_9ACTN</name>
<gene>
    <name evidence="1" type="ORF">ABZ921_40695</name>
</gene>
<dbReference type="InterPro" id="IPR010985">
    <property type="entry name" value="Ribbon_hlx_hlx"/>
</dbReference>
<dbReference type="Gene3D" id="1.10.1220.10">
    <property type="entry name" value="Met repressor-like"/>
    <property type="match status" value="1"/>
</dbReference>